<dbReference type="EMBL" id="ASRX01000030">
    <property type="protein sequence ID" value="EYF04694.1"/>
    <property type="molecule type" value="Genomic_DNA"/>
</dbReference>
<dbReference type="PANTHER" id="PTHR35201:SF4">
    <property type="entry name" value="BETA-PINACENE SYNTHASE-RELATED"/>
    <property type="match status" value="1"/>
</dbReference>
<feature type="region of interest" description="Disordered" evidence="2">
    <location>
        <begin position="1"/>
        <end position="42"/>
    </location>
</feature>
<evidence type="ECO:0000313" key="3">
    <source>
        <dbReference type="EMBL" id="EYF04694.1"/>
    </source>
</evidence>
<dbReference type="NCBIfam" id="NF041168">
    <property type="entry name" value="f2_encap_cargo3"/>
    <property type="match status" value="1"/>
</dbReference>
<dbReference type="GO" id="GO:0046872">
    <property type="term" value="F:metal ion binding"/>
    <property type="evidence" value="ECO:0007669"/>
    <property type="project" value="UniProtKB-KW"/>
</dbReference>
<accession>A0A017T654</accession>
<dbReference type="SUPFAM" id="SSF48576">
    <property type="entry name" value="Terpenoid synthases"/>
    <property type="match status" value="2"/>
</dbReference>
<evidence type="ECO:0000256" key="1">
    <source>
        <dbReference type="RuleBase" id="RU366034"/>
    </source>
</evidence>
<feature type="compositionally biased region" description="Basic and acidic residues" evidence="2">
    <location>
        <begin position="1"/>
        <end position="12"/>
    </location>
</feature>
<dbReference type="Gene3D" id="1.10.600.10">
    <property type="entry name" value="Farnesyl Diphosphate Synthase"/>
    <property type="match status" value="2"/>
</dbReference>
<comment type="cofactor">
    <cofactor evidence="1">
        <name>Mg(2+)</name>
        <dbReference type="ChEBI" id="CHEBI:18420"/>
    </cofactor>
</comment>
<dbReference type="PANTHER" id="PTHR35201">
    <property type="entry name" value="TERPENE SYNTHASE"/>
    <property type="match status" value="1"/>
</dbReference>
<protein>
    <recommendedName>
        <fullName evidence="1">Terpene synthase</fullName>
        <ecNumber evidence="1">4.2.3.-</ecNumber>
    </recommendedName>
</protein>
<dbReference type="Proteomes" id="UP000019678">
    <property type="component" value="Unassembled WGS sequence"/>
</dbReference>
<dbReference type="eggNOG" id="ENOG502Z881">
    <property type="taxonomic scope" value="Bacteria"/>
</dbReference>
<keyword evidence="1" id="KW-0460">Magnesium</keyword>
<keyword evidence="4" id="KW-1185">Reference proteome</keyword>
<proteinExistence type="inferred from homology"/>
<keyword evidence="1" id="KW-0479">Metal-binding</keyword>
<organism evidence="3 4">
    <name type="scientific">Chondromyces apiculatus DSM 436</name>
    <dbReference type="NCBI Taxonomy" id="1192034"/>
    <lineage>
        <taxon>Bacteria</taxon>
        <taxon>Pseudomonadati</taxon>
        <taxon>Myxococcota</taxon>
        <taxon>Polyangia</taxon>
        <taxon>Polyangiales</taxon>
        <taxon>Polyangiaceae</taxon>
        <taxon>Chondromyces</taxon>
    </lineage>
</organism>
<dbReference type="AlphaFoldDB" id="A0A017T654"/>
<keyword evidence="1" id="KW-0456">Lyase</keyword>
<dbReference type="InterPro" id="IPR008949">
    <property type="entry name" value="Isoprenoid_synthase_dom_sf"/>
</dbReference>
<evidence type="ECO:0000313" key="4">
    <source>
        <dbReference type="Proteomes" id="UP000019678"/>
    </source>
</evidence>
<name>A0A017T654_9BACT</name>
<dbReference type="Pfam" id="PF19086">
    <property type="entry name" value="Terpene_syn_C_2"/>
    <property type="match status" value="2"/>
</dbReference>
<comment type="caution">
    <text evidence="3">The sequence shown here is derived from an EMBL/GenBank/DDBJ whole genome shotgun (WGS) entry which is preliminary data.</text>
</comment>
<sequence length="796" mass="90072">MIRELRAPRREAQNSAAQGGPGPSRGDVTMSGSKAGGNKKQPFELPDFYVPWPARLNPNLEGARVHSKAWAREMGILDPPESEGVEVWDEAKFDAMDYALLCAYTHPEAPGPELDLVTDWYVWVFYFDDHFLELYKRTKDQAGAKKYLDRLPLFMPVDLSPPPEPTNGVERGLIDLWARTVPSKSMEWRKRFFESTKHLLEESTWELYNITERRVSNPIEYIEMRRKVGGAPWSADLVEHAVFVEVPDRIAKSRPMEVLKATFSDGVHLRNDLFSYEREILDEGELANNVLVLEQFLGCDTQRAADLTNEILTSRLQQFENTAVTELPPLFEEFGLNPIERAQVLTYIRGLQDWQSGGHEWHMRSSRYMNKGGAATSDSPLGGTLPGPTGLGTSGLRILWTPGALGLQRIRNFTFVPFEPVGPVQLPEFYMPFKTGQSPHLDAARRNSKEWARRMGMLDVIPGVPGGYIWDDHKFDVADVALCGAVIHPDATGPELDLTACWLVWGTYADDFFPALFTYPRNLAGAKVFNERLRLFMPDSGAITEVPTNPVEKGLADLWLRMMESLSSNARDLFRTAVMNMTSSWLWELANQTLNRIPDPVDYVEMRRRTFGSELTTSLSRMSIGDELPAEIFRTRSIRGLENSAMDYACFTNDVFSYQKEVEYEGEFHNMVLVVRNFLGVDSAEAVSIVNDLMTARMRQFEFIKKTELPVLFDDFGLDDAGRAKVNEYVERLQEWMAGVMIWHQTVDRYREFELRADRTPGSLLKNVGGPTGLGTSAARLASQFAKLNSQPSLGQ</sequence>
<dbReference type="SFLD" id="SFLDS00005">
    <property type="entry name" value="Isoprenoid_Synthase_Type_I"/>
    <property type="match status" value="2"/>
</dbReference>
<dbReference type="STRING" id="1192034.CAP_4169"/>
<comment type="similarity">
    <text evidence="1">Belongs to the terpene synthase family.</text>
</comment>
<dbReference type="InterPro" id="IPR034686">
    <property type="entry name" value="Terpene_cyclase-like_2"/>
</dbReference>
<reference evidence="3 4" key="1">
    <citation type="submission" date="2013-05" db="EMBL/GenBank/DDBJ databases">
        <title>Genome assembly of Chondromyces apiculatus DSM 436.</title>
        <authorList>
            <person name="Sharma G."/>
            <person name="Khatri I."/>
            <person name="Kaur C."/>
            <person name="Mayilraj S."/>
            <person name="Subramanian S."/>
        </authorList>
    </citation>
    <scope>NUCLEOTIDE SEQUENCE [LARGE SCALE GENOMIC DNA]</scope>
    <source>
        <strain evidence="3 4">DSM 436</strain>
    </source>
</reference>
<dbReference type="SFLD" id="SFLDG01020">
    <property type="entry name" value="Terpene_Cyclase_Like_2"/>
    <property type="match status" value="2"/>
</dbReference>
<dbReference type="EC" id="4.2.3.-" evidence="1"/>
<dbReference type="GO" id="GO:0010333">
    <property type="term" value="F:terpene synthase activity"/>
    <property type="evidence" value="ECO:0007669"/>
    <property type="project" value="InterPro"/>
</dbReference>
<evidence type="ECO:0000256" key="2">
    <source>
        <dbReference type="SAM" id="MobiDB-lite"/>
    </source>
</evidence>
<gene>
    <name evidence="3" type="ORF">CAP_4169</name>
</gene>